<reference evidence="2 3" key="1">
    <citation type="journal article" date="2019" name="Gut">
        <title>Antibiotics-induced monodominance of a novel gut bacterial order.</title>
        <authorList>
            <person name="Hildebrand F."/>
            <person name="Moitinho-Silva L."/>
            <person name="Blasche S."/>
            <person name="Jahn M.T."/>
            <person name="Gossmann T.I."/>
            <person name="Heuerta-Cepas J."/>
            <person name="Hercog R."/>
            <person name="Luetge M."/>
            <person name="Bahram M."/>
            <person name="Pryszlak A."/>
            <person name="Alves R.J."/>
            <person name="Waszak S.M."/>
            <person name="Zhu A."/>
            <person name="Ye L."/>
            <person name="Costea P.I."/>
            <person name="Aalvink S."/>
            <person name="Belzer C."/>
            <person name="Forslund S.K."/>
            <person name="Sunagawa S."/>
            <person name="Hentschel U."/>
            <person name="Merten C."/>
            <person name="Patil K.R."/>
            <person name="Benes V."/>
            <person name="Bork P."/>
        </authorList>
    </citation>
    <scope>NUCLEOTIDE SEQUENCE [LARGE SCALE GENOMIC DNA]</scope>
    <source>
        <strain evidence="2 3">HDS1380</strain>
    </source>
</reference>
<sequence length="461" mass="51698">MNRKKLSAIVSFLLAGALAFLFSACGGAETEEHEEPVFAEDKSLTIGGWVGLSSYDDTQMRYLQESGIDTLYLLANAYDVETTKAQLSALAGVGVSAYLAGGNTVDRIELIENYNDVPNLKGMTFDEPDKKQIDELSKYIAKYSSLANGKNFFVNLFPSSSLKVLTDFGGNYENYLQYGYDKLISKSSTGEKWISVDRYPLKEEKNENATGDFTPVSNDATLVKLDTGWLRDLEATAILGRKYSLKTNFFIQSMPYLPSHNVLPSYEDIRMQIYTAMAFGFDGIAEFCYGTPAIGEEFQKPQVAMIDRDGQPTAIYKAAKKANLEVKNFDHVYLSFDWQGVFTNDAGKTITEKERRTSNTSFQNLTERLDIAEIDSINSVYSSCDTLFGYFRNEQNREAIMAVNYNETRSARSDTVRIAFDSDQYRYCIVYEGGEKKIAELSEGVLELELDIGEGMFVVPY</sequence>
<evidence type="ECO:0000313" key="3">
    <source>
        <dbReference type="Proteomes" id="UP000291269"/>
    </source>
</evidence>
<dbReference type="Proteomes" id="UP000291269">
    <property type="component" value="Unassembled WGS sequence"/>
</dbReference>
<keyword evidence="1" id="KW-0732">Signal</keyword>
<evidence type="ECO:0000256" key="1">
    <source>
        <dbReference type="SAM" id="SignalP"/>
    </source>
</evidence>
<feature type="signal peptide" evidence="1">
    <location>
        <begin position="1"/>
        <end position="28"/>
    </location>
</feature>
<name>A0A4Q2KAK6_9FIRM</name>
<evidence type="ECO:0000313" key="2">
    <source>
        <dbReference type="EMBL" id="RXZ61595.1"/>
    </source>
</evidence>
<dbReference type="Gene3D" id="3.20.20.80">
    <property type="entry name" value="Glycosidases"/>
    <property type="match status" value="1"/>
</dbReference>
<accession>A0A4Q2KAK6</accession>
<feature type="chain" id="PRO_5020294314" description="Glycoside hydrolase family 42 N-terminal domain-containing protein" evidence="1">
    <location>
        <begin position="29"/>
        <end position="461"/>
    </location>
</feature>
<protein>
    <recommendedName>
        <fullName evidence="4">Glycoside hydrolase family 42 N-terminal domain-containing protein</fullName>
    </recommendedName>
</protein>
<proteinExistence type="predicted"/>
<keyword evidence="3" id="KW-1185">Reference proteome</keyword>
<dbReference type="EMBL" id="SDOZ01000002">
    <property type="protein sequence ID" value="RXZ61595.1"/>
    <property type="molecule type" value="Genomic_DNA"/>
</dbReference>
<organism evidence="2 3">
    <name type="scientific">Candidatus Borkfalkia ceftriaxoniphila</name>
    <dbReference type="NCBI Taxonomy" id="2508949"/>
    <lineage>
        <taxon>Bacteria</taxon>
        <taxon>Bacillati</taxon>
        <taxon>Bacillota</taxon>
        <taxon>Clostridia</taxon>
        <taxon>Christensenellales</taxon>
        <taxon>Christensenellaceae</taxon>
        <taxon>Candidatus Borkfalkia</taxon>
    </lineage>
</organism>
<dbReference type="AlphaFoldDB" id="A0A4Q2KAK6"/>
<dbReference type="RefSeq" id="WP_129224414.1">
    <property type="nucleotide sequence ID" value="NZ_SDOZ01000002.1"/>
</dbReference>
<comment type="caution">
    <text evidence="2">The sequence shown here is derived from an EMBL/GenBank/DDBJ whole genome shotgun (WGS) entry which is preliminary data.</text>
</comment>
<dbReference type="OrthoDB" id="2569184at2"/>
<evidence type="ECO:0008006" key="4">
    <source>
        <dbReference type="Google" id="ProtNLM"/>
    </source>
</evidence>
<gene>
    <name evidence="2" type="ORF">ESZ91_04155</name>
</gene>
<dbReference type="PROSITE" id="PS51257">
    <property type="entry name" value="PROKAR_LIPOPROTEIN"/>
    <property type="match status" value="1"/>
</dbReference>